<protein>
    <submittedName>
        <fullName evidence="1">Uncharacterized protein</fullName>
    </submittedName>
</protein>
<accession>A0AC59ZP96</accession>
<name>A0AC59ZP96_RANTA</name>
<dbReference type="EMBL" id="OX596115">
    <property type="protein sequence ID" value="CAN0474633.1"/>
    <property type="molecule type" value="Genomic_DNA"/>
</dbReference>
<sequence length="263" mass="27273">MLPDGRGGLHREGRDQSQGPRSSSALTRFSPGSAGSVHSQRLQNARISRGFHSSAISSFSFRNLSPLLGSVVHFPRRVRKPLALSGPNGPLGLILSSRLLPDGLGSAVSPRTSSELVHGSCRPRSCEAHLSVGAPGKEPEAAGRVRLLHGAPAAQEAGAGDSRAVSRGGGWGSRCGGWGWSGPLQRVLREIGSVHITCRGRAETCLSPLKVTPRSTPELGPEPEPWAVAARVTGPVPLPPLCAHGGPAGFPLLLFCSAASLDV</sequence>
<gene>
    <name evidence="1" type="ORF">MRATA1EN22A_LOCUS20732</name>
</gene>
<proteinExistence type="predicted"/>
<evidence type="ECO:0000313" key="2">
    <source>
        <dbReference type="Proteomes" id="UP001162501"/>
    </source>
</evidence>
<organism evidence="1 2">
    <name type="scientific">Rangifer tarandus platyrhynchus</name>
    <name type="common">Svalbard reindeer</name>
    <dbReference type="NCBI Taxonomy" id="3082113"/>
    <lineage>
        <taxon>Eukaryota</taxon>
        <taxon>Metazoa</taxon>
        <taxon>Chordata</taxon>
        <taxon>Craniata</taxon>
        <taxon>Vertebrata</taxon>
        <taxon>Euteleostomi</taxon>
        <taxon>Mammalia</taxon>
        <taxon>Eutheria</taxon>
        <taxon>Laurasiatheria</taxon>
        <taxon>Artiodactyla</taxon>
        <taxon>Ruminantia</taxon>
        <taxon>Pecora</taxon>
        <taxon>Cervidae</taxon>
        <taxon>Odocoileinae</taxon>
        <taxon>Rangifer</taxon>
    </lineage>
</organism>
<dbReference type="Proteomes" id="UP001162501">
    <property type="component" value="Chromosome 31"/>
</dbReference>
<reference evidence="1" key="1">
    <citation type="submission" date="2023-05" db="EMBL/GenBank/DDBJ databases">
        <authorList>
            <consortium name="ELIXIR-Norway"/>
        </authorList>
    </citation>
    <scope>NUCLEOTIDE SEQUENCE</scope>
</reference>
<evidence type="ECO:0000313" key="1">
    <source>
        <dbReference type="EMBL" id="CAN0474633.1"/>
    </source>
</evidence>
<reference evidence="1" key="2">
    <citation type="submission" date="2025-03" db="EMBL/GenBank/DDBJ databases">
        <authorList>
            <consortium name="ELIXIR-Norway"/>
            <consortium name="Elixir Norway"/>
        </authorList>
    </citation>
    <scope>NUCLEOTIDE SEQUENCE</scope>
</reference>